<dbReference type="InterPro" id="IPR003593">
    <property type="entry name" value="AAA+_ATPase"/>
</dbReference>
<feature type="domain" description="ABC transmembrane type-1" evidence="9">
    <location>
        <begin position="19"/>
        <end position="320"/>
    </location>
</feature>
<keyword evidence="4 10" id="KW-0067">ATP-binding</keyword>
<dbReference type="EMBL" id="JBHFNQ010000109">
    <property type="protein sequence ID" value="MFB2878041.1"/>
    <property type="molecule type" value="Genomic_DNA"/>
</dbReference>
<feature type="transmembrane region" description="Helical" evidence="7">
    <location>
        <begin position="289"/>
        <end position="305"/>
    </location>
</feature>
<dbReference type="SMART" id="SM00382">
    <property type="entry name" value="AAA"/>
    <property type="match status" value="1"/>
</dbReference>
<dbReference type="PANTHER" id="PTHR24221">
    <property type="entry name" value="ATP-BINDING CASSETTE SUB-FAMILY B"/>
    <property type="match status" value="1"/>
</dbReference>
<accession>A0ABV4X5H8</accession>
<evidence type="ECO:0000256" key="5">
    <source>
        <dbReference type="ARBA" id="ARBA00022989"/>
    </source>
</evidence>
<dbReference type="PANTHER" id="PTHR24221:SF654">
    <property type="entry name" value="ATP-BINDING CASSETTE SUB-FAMILY B MEMBER 6"/>
    <property type="match status" value="1"/>
</dbReference>
<protein>
    <submittedName>
        <fullName evidence="10">ABC transporter ATP-binding protein</fullName>
    </submittedName>
</protein>
<dbReference type="InterPro" id="IPR011527">
    <property type="entry name" value="ABC1_TM_dom"/>
</dbReference>
<dbReference type="InterPro" id="IPR036640">
    <property type="entry name" value="ABC1_TM_sf"/>
</dbReference>
<dbReference type="Gene3D" id="3.40.50.300">
    <property type="entry name" value="P-loop containing nucleotide triphosphate hydrolases"/>
    <property type="match status" value="1"/>
</dbReference>
<name>A0ABV4X5H8_9CYAN</name>
<feature type="transmembrane region" description="Helical" evidence="7">
    <location>
        <begin position="145"/>
        <end position="169"/>
    </location>
</feature>
<dbReference type="Gene3D" id="1.20.1560.10">
    <property type="entry name" value="ABC transporter type 1, transmembrane domain"/>
    <property type="match status" value="2"/>
</dbReference>
<dbReference type="PROSITE" id="PS50893">
    <property type="entry name" value="ABC_TRANSPORTER_2"/>
    <property type="match status" value="1"/>
</dbReference>
<dbReference type="Pfam" id="PF00005">
    <property type="entry name" value="ABC_tran"/>
    <property type="match status" value="1"/>
</dbReference>
<evidence type="ECO:0000256" key="1">
    <source>
        <dbReference type="ARBA" id="ARBA00004651"/>
    </source>
</evidence>
<feature type="transmembrane region" description="Helical" evidence="7">
    <location>
        <begin position="70"/>
        <end position="87"/>
    </location>
</feature>
<keyword evidence="11" id="KW-1185">Reference proteome</keyword>
<evidence type="ECO:0000256" key="4">
    <source>
        <dbReference type="ARBA" id="ARBA00022840"/>
    </source>
</evidence>
<dbReference type="RefSeq" id="WP_413271127.1">
    <property type="nucleotide sequence ID" value="NZ_JBHFNQ010000109.1"/>
</dbReference>
<dbReference type="SUPFAM" id="SSF52540">
    <property type="entry name" value="P-loop containing nucleoside triphosphate hydrolases"/>
    <property type="match status" value="1"/>
</dbReference>
<keyword evidence="2 7" id="KW-0812">Transmembrane</keyword>
<evidence type="ECO:0000313" key="11">
    <source>
        <dbReference type="Proteomes" id="UP001576774"/>
    </source>
</evidence>
<evidence type="ECO:0000256" key="3">
    <source>
        <dbReference type="ARBA" id="ARBA00022741"/>
    </source>
</evidence>
<evidence type="ECO:0000256" key="6">
    <source>
        <dbReference type="ARBA" id="ARBA00023136"/>
    </source>
</evidence>
<evidence type="ECO:0000256" key="2">
    <source>
        <dbReference type="ARBA" id="ARBA00022692"/>
    </source>
</evidence>
<feature type="transmembrane region" description="Helical" evidence="7">
    <location>
        <begin position="175"/>
        <end position="195"/>
    </location>
</feature>
<dbReference type="PROSITE" id="PS00211">
    <property type="entry name" value="ABC_TRANSPORTER_1"/>
    <property type="match status" value="1"/>
</dbReference>
<evidence type="ECO:0000259" key="9">
    <source>
        <dbReference type="PROSITE" id="PS50929"/>
    </source>
</evidence>
<evidence type="ECO:0000313" key="10">
    <source>
        <dbReference type="EMBL" id="MFB2878041.1"/>
    </source>
</evidence>
<gene>
    <name evidence="10" type="ORF">ACE1CC_14410</name>
</gene>
<dbReference type="InterPro" id="IPR003439">
    <property type="entry name" value="ABC_transporter-like_ATP-bd"/>
</dbReference>
<dbReference type="InterPro" id="IPR039421">
    <property type="entry name" value="Type_1_exporter"/>
</dbReference>
<comment type="caution">
    <text evidence="10">The sequence shown here is derived from an EMBL/GenBank/DDBJ whole genome shotgun (WGS) entry which is preliminary data.</text>
</comment>
<feature type="domain" description="ABC transporter" evidence="8">
    <location>
        <begin position="375"/>
        <end position="604"/>
    </location>
</feature>
<dbReference type="PROSITE" id="PS50929">
    <property type="entry name" value="ABC_TM1F"/>
    <property type="match status" value="1"/>
</dbReference>
<keyword evidence="5 7" id="KW-1133">Transmembrane helix</keyword>
<dbReference type="SUPFAM" id="SSF90123">
    <property type="entry name" value="ABC transporter transmembrane region"/>
    <property type="match status" value="1"/>
</dbReference>
<sequence>MRYLSQFLYVISAKKFELILLLIAFLTVSLMDALGIGLVGPFMGLATNPTLIYKNVFLANTYRALGLKSTSQFIGLMGLTIVVIFYLKSFFYYQIQRYVFRFCFTQQVKLRLRLLHTYLFLPYTFHLKTNSANLIQNIINESQNFSYSVAIPLLGSISNLFVLVVLVLLLMKTDFAATVTVIGILLGTYLPFHLFRNKIVRWGKEGVEANTEMLRIVNHAIGGLKETRVIGCEEYFENQLNSQVNRFAKVATLFHVFQILPRITIEALLITFVVGLVSVSLLFEQRSQDLVSVLGIFAIASIRLLPSASQLMSNMGVLRNFKPTLDRLYMDLKEIEKPEAINYLKISQGFVPTKGVKFESQKSIKPMPMSFTDKIVIDRINYAYPEAASKSLTDVSLTLKKGESIALIGKSGAGKTTLVDVFLGLLIPQSGDIQVDGLSVYNSLRSWQNLIGYIPQSIFLTDDTIERNIAFGVPDDQIDQQRLNNAIRSAQLADLIAQLPEGTQTMVGEHGVRLSGGQRQRIGIARALYHEREILVLDEATSALDNETENLISKAIQDLSGTKTMIIIAHRLTTVEHCDRIYQMEKGQVVKCGTYQEVVLAQNT</sequence>
<dbReference type="InterPro" id="IPR027417">
    <property type="entry name" value="P-loop_NTPase"/>
</dbReference>
<evidence type="ECO:0000256" key="7">
    <source>
        <dbReference type="SAM" id="Phobius"/>
    </source>
</evidence>
<comment type="subcellular location">
    <subcellularLocation>
        <location evidence="1">Cell membrane</location>
        <topology evidence="1">Multi-pass membrane protein</topology>
    </subcellularLocation>
</comment>
<dbReference type="GO" id="GO:0005524">
    <property type="term" value="F:ATP binding"/>
    <property type="evidence" value="ECO:0007669"/>
    <property type="project" value="UniProtKB-KW"/>
</dbReference>
<dbReference type="InterPro" id="IPR017871">
    <property type="entry name" value="ABC_transporter-like_CS"/>
</dbReference>
<keyword evidence="3" id="KW-0547">Nucleotide-binding</keyword>
<organism evidence="10 11">
    <name type="scientific">Floridaenema aerugineum BLCC-F46</name>
    <dbReference type="NCBI Taxonomy" id="3153654"/>
    <lineage>
        <taxon>Bacteria</taxon>
        <taxon>Bacillati</taxon>
        <taxon>Cyanobacteriota</taxon>
        <taxon>Cyanophyceae</taxon>
        <taxon>Oscillatoriophycideae</taxon>
        <taxon>Aerosakkonematales</taxon>
        <taxon>Aerosakkonemataceae</taxon>
        <taxon>Floridanema</taxon>
        <taxon>Floridanema aerugineum</taxon>
    </lineage>
</organism>
<keyword evidence="6 7" id="KW-0472">Membrane</keyword>
<feature type="transmembrane region" description="Helical" evidence="7">
    <location>
        <begin position="263"/>
        <end position="283"/>
    </location>
</feature>
<proteinExistence type="predicted"/>
<reference evidence="10 11" key="1">
    <citation type="submission" date="2024-09" db="EMBL/GenBank/DDBJ databases">
        <title>Floridaenema gen nov. (Aerosakkonemataceae, Aerosakkonematales ord. nov., Cyanobacteria) from benthic tropical and subtropical fresh waters, with the description of four new species.</title>
        <authorList>
            <person name="Moretto J.A."/>
            <person name="Berthold D.E."/>
            <person name="Lefler F.W."/>
            <person name="Huang I.-S."/>
            <person name="Laughinghouse H. IV."/>
        </authorList>
    </citation>
    <scope>NUCLEOTIDE SEQUENCE [LARGE SCALE GENOMIC DNA]</scope>
    <source>
        <strain evidence="10 11">BLCC-F46</strain>
    </source>
</reference>
<dbReference type="Proteomes" id="UP001576774">
    <property type="component" value="Unassembled WGS sequence"/>
</dbReference>
<evidence type="ECO:0000259" key="8">
    <source>
        <dbReference type="PROSITE" id="PS50893"/>
    </source>
</evidence>